<reference evidence="1" key="1">
    <citation type="submission" date="2021-06" db="EMBL/GenBank/DDBJ databases">
        <authorList>
            <person name="Kallberg Y."/>
            <person name="Tangrot J."/>
            <person name="Rosling A."/>
        </authorList>
    </citation>
    <scope>NUCLEOTIDE SEQUENCE</scope>
    <source>
        <strain evidence="1">MA461A</strain>
    </source>
</reference>
<dbReference type="Proteomes" id="UP000789920">
    <property type="component" value="Unassembled WGS sequence"/>
</dbReference>
<name>A0ACA9M716_9GLOM</name>
<feature type="non-terminal residue" evidence="1">
    <location>
        <position position="570"/>
    </location>
</feature>
<keyword evidence="2" id="KW-1185">Reference proteome</keyword>
<organism evidence="1 2">
    <name type="scientific">Racocetra persica</name>
    <dbReference type="NCBI Taxonomy" id="160502"/>
    <lineage>
        <taxon>Eukaryota</taxon>
        <taxon>Fungi</taxon>
        <taxon>Fungi incertae sedis</taxon>
        <taxon>Mucoromycota</taxon>
        <taxon>Glomeromycotina</taxon>
        <taxon>Glomeromycetes</taxon>
        <taxon>Diversisporales</taxon>
        <taxon>Gigasporaceae</taxon>
        <taxon>Racocetra</taxon>
    </lineage>
</organism>
<accession>A0ACA9M716</accession>
<evidence type="ECO:0000313" key="1">
    <source>
        <dbReference type="EMBL" id="CAG8572156.1"/>
    </source>
</evidence>
<evidence type="ECO:0000313" key="2">
    <source>
        <dbReference type="Proteomes" id="UP000789920"/>
    </source>
</evidence>
<comment type="caution">
    <text evidence="1">The sequence shown here is derived from an EMBL/GenBank/DDBJ whole genome shotgun (WGS) entry which is preliminary data.</text>
</comment>
<gene>
    <name evidence="1" type="ORF">RPERSI_LOCUS4798</name>
</gene>
<proteinExistence type="predicted"/>
<dbReference type="EMBL" id="CAJVQC010006857">
    <property type="protein sequence ID" value="CAG8572156.1"/>
    <property type="molecule type" value="Genomic_DNA"/>
</dbReference>
<protein>
    <submittedName>
        <fullName evidence="1">8742_t:CDS:1</fullName>
    </submittedName>
</protein>
<sequence>MSGWESLFNTAAVDYSSGNFRDSYSNYLKAANALLFKFGNHEVAFANRETVKSKPVNSTRLFQQLKFCVQRLEDILENRAINGVPPISQPSTISDNTALNLTNSHPMHLPLVPFSPLTRQSIHHAHSLAVTSQRLSVANQKSPDIGKDSEGIIRKLKDEVRQQQTKLDQVNNQIQSIAEVTLLHWDAEAASLQLTIIDSSLFNKVDFKKDFSAKDKKNSKVQACMDFHRYLTNNFAHQFIYADMTRTSVNSSRGTQHPRESIIPHAVRIAYYLLNVHRNFNSFAALMKALTSPEVRRIRRLWTNLPAPTTKALKELSSYVKKDNDYKAYRDMLAQKLDSFRGVGRGTIVIPWMQPHYEEIKSINQSYTSGKSGDSSENILSSPGALKLASIFALLEQCKTNTMAHDDEEWNEVRKHVISSQRHRDTITVDGITITIPPTLSCLGCGDLGLHHWLVSRVYLTKQQLVDESIEIEPLGENEQLPSPPLTKVSQNNSGEQSNETLEPLDTPSSIKDFVYTSSNEQTIDNSVSTSVTNEISKTVENGKPVGKSLEETSYNLETVKNDSASGFSN</sequence>